<sequence length="101" mass="11597">MPLTRHRLHRRLATVRLAVKHLVGLLVGTVQRILIVLGFETFVFLYLRALHIRVHNMFMISEDACDLHCVISLRWRLERDAAGPGSRALSNEHTVTTAQPY</sequence>
<keyword evidence="4" id="KW-1185">Reference proteome</keyword>
<name>A0A4Z2FRW8_9TELE</name>
<dbReference type="EMBL" id="SRLO01000952">
    <property type="protein sequence ID" value="TNN43665.1"/>
    <property type="molecule type" value="Genomic_DNA"/>
</dbReference>
<evidence type="ECO:0000256" key="1">
    <source>
        <dbReference type="SAM" id="MobiDB-lite"/>
    </source>
</evidence>
<keyword evidence="2" id="KW-0472">Membrane</keyword>
<dbReference type="Proteomes" id="UP000314294">
    <property type="component" value="Unassembled WGS sequence"/>
</dbReference>
<comment type="caution">
    <text evidence="3">The sequence shown here is derived from an EMBL/GenBank/DDBJ whole genome shotgun (WGS) entry which is preliminary data.</text>
</comment>
<feature type="region of interest" description="Disordered" evidence="1">
    <location>
        <begin position="82"/>
        <end position="101"/>
    </location>
</feature>
<evidence type="ECO:0000313" key="3">
    <source>
        <dbReference type="EMBL" id="TNN43665.1"/>
    </source>
</evidence>
<accession>A0A4Z2FRW8</accession>
<proteinExistence type="predicted"/>
<organism evidence="3 4">
    <name type="scientific">Liparis tanakae</name>
    <name type="common">Tanaka's snailfish</name>
    <dbReference type="NCBI Taxonomy" id="230148"/>
    <lineage>
        <taxon>Eukaryota</taxon>
        <taxon>Metazoa</taxon>
        <taxon>Chordata</taxon>
        <taxon>Craniata</taxon>
        <taxon>Vertebrata</taxon>
        <taxon>Euteleostomi</taxon>
        <taxon>Actinopterygii</taxon>
        <taxon>Neopterygii</taxon>
        <taxon>Teleostei</taxon>
        <taxon>Neoteleostei</taxon>
        <taxon>Acanthomorphata</taxon>
        <taxon>Eupercaria</taxon>
        <taxon>Perciformes</taxon>
        <taxon>Cottioidei</taxon>
        <taxon>Cottales</taxon>
        <taxon>Liparidae</taxon>
        <taxon>Liparis</taxon>
    </lineage>
</organism>
<keyword evidence="2" id="KW-1133">Transmembrane helix</keyword>
<feature type="compositionally biased region" description="Polar residues" evidence="1">
    <location>
        <begin position="88"/>
        <end position="101"/>
    </location>
</feature>
<reference evidence="3 4" key="1">
    <citation type="submission" date="2019-03" db="EMBL/GenBank/DDBJ databases">
        <title>First draft genome of Liparis tanakae, snailfish: a comprehensive survey of snailfish specific genes.</title>
        <authorList>
            <person name="Kim W."/>
            <person name="Song I."/>
            <person name="Jeong J.-H."/>
            <person name="Kim D."/>
            <person name="Kim S."/>
            <person name="Ryu S."/>
            <person name="Song J.Y."/>
            <person name="Lee S.K."/>
        </authorList>
    </citation>
    <scope>NUCLEOTIDE SEQUENCE [LARGE SCALE GENOMIC DNA]</scope>
    <source>
        <tissue evidence="3">Muscle</tissue>
    </source>
</reference>
<keyword evidence="2" id="KW-0812">Transmembrane</keyword>
<dbReference type="AlphaFoldDB" id="A0A4Z2FRW8"/>
<evidence type="ECO:0000256" key="2">
    <source>
        <dbReference type="SAM" id="Phobius"/>
    </source>
</evidence>
<protein>
    <submittedName>
        <fullName evidence="3">Uncharacterized protein</fullName>
    </submittedName>
</protein>
<gene>
    <name evidence="3" type="ORF">EYF80_046134</name>
</gene>
<evidence type="ECO:0000313" key="4">
    <source>
        <dbReference type="Proteomes" id="UP000314294"/>
    </source>
</evidence>
<feature type="transmembrane region" description="Helical" evidence="2">
    <location>
        <begin position="21"/>
        <end position="47"/>
    </location>
</feature>